<keyword evidence="8" id="KW-0067">ATP-binding</keyword>
<dbReference type="SUPFAM" id="SSF52540">
    <property type="entry name" value="P-loop containing nucleoside triphosphate hydrolases"/>
    <property type="match status" value="1"/>
</dbReference>
<keyword evidence="13" id="KW-1185">Reference proteome</keyword>
<dbReference type="InterPro" id="IPR054712">
    <property type="entry name" value="Cas3-like_dom"/>
</dbReference>
<accession>A0A841D7L3</accession>
<comment type="similarity">
    <text evidence="1">In the N-terminal section; belongs to the CRISPR-associated nuclease Cas3-HD family.</text>
</comment>
<keyword evidence="6 12" id="KW-0378">Hydrolase</keyword>
<dbReference type="Pfam" id="PF18019">
    <property type="entry name" value="Cas3_HD"/>
    <property type="match status" value="1"/>
</dbReference>
<sequence>MGESEERLSVDLRLWGKSGGLDNPYPLVFHLLDTAAMATVLWRDYLSPGTGRFIAEGLGMDEEAACKVVSLWAGFHDIGKIMACFQSMDEDAYAKLDDYPAVEGEKRRHEEAVHIWLGQALAGRGYENGTPRASAFQVAQLLGGHHGRFLRRDHRECRFSPVEILPELGTGKWEHQRQAVFDAVYGLLDPPETPAQVKSDVAVLVCGLIILADWLVSQEEYISARLGEGEDTEKHYRRSLETVPQLMKHAGLAPVRLRDVNFAEEFPEIDAPYDLQRSVAGNLPALLASSPGMLLITAPMGEGKTETALHGGRLLARASGASGFLFALPTMATTDQMYVRLRKYGQRQAESDAALTLLHSMSWLNDAYSAKGSDSSVLSNIVAPDWLHGRNRGLLASMAVGTIDQALMAVLPLKRMMLRMLGLSGKVFIIDEAHSYDTYMQSLLERLLSWLGHIGVPVVLMSATLPNRTAARLAAAYMRGAGHADADLPKIHYPGWAYMDAGTGRTASFTVESRTRDLRLDVRQTPVIRGELDRSGALQELLAPLIAEGGCAAVICNTVAEAQNTYRVLCSWLADLPPGGKPELSLLHARFPARRREEITKEITRKFGRCDECRELQRCVHRPRAAIVVATQVIEQSLDLDFDLLISDLAPIALLLQRAGRCWRHDGRSRPSWATEPRLAVLRPSSESEALAIPAAWPFVYHPSLLRRTDAELTKIGDGVIAIPGAVQGLVETVYNDAIETDEDLDRIGREMAELGLAEMASIPEPEHVQHLHMLTSAEVDEEMVATRLGAESVRVLCVYQAADGRLSLDPQGARPLPDQNKLDRRQIKEILAETIPLRATLAKGRTAVNEPPANWQKNAWLRDLVLIPLRLATDGAMRGELGTKRFELDEMLGLQVSS</sequence>
<dbReference type="CDD" id="cd17930">
    <property type="entry name" value="DEXHc_cas3"/>
    <property type="match status" value="1"/>
</dbReference>
<dbReference type="GO" id="GO:0016787">
    <property type="term" value="F:hydrolase activity"/>
    <property type="evidence" value="ECO:0007669"/>
    <property type="project" value="UniProtKB-KW"/>
</dbReference>
<reference evidence="12 13" key="1">
    <citation type="submission" date="2020-08" db="EMBL/GenBank/DDBJ databases">
        <title>Genomic Encyclopedia of Type Strains, Phase III (KMG-III): the genomes of soil and plant-associated and newly described type strains.</title>
        <authorList>
            <person name="Whitman W."/>
        </authorList>
    </citation>
    <scope>NUCLEOTIDE SEQUENCE [LARGE SCALE GENOMIC DNA]</scope>
    <source>
        <strain evidence="12 13">CECT 3303</strain>
    </source>
</reference>
<feature type="domain" description="HD Cas3-type" evidence="11">
    <location>
        <begin position="20"/>
        <end position="215"/>
    </location>
</feature>
<comment type="similarity">
    <text evidence="2">In the central section; belongs to the CRISPR-associated helicase Cas3 family.</text>
</comment>
<dbReference type="InterPro" id="IPR050547">
    <property type="entry name" value="DEAD_box_RNA_helicases"/>
</dbReference>
<evidence type="ECO:0000256" key="4">
    <source>
        <dbReference type="ARBA" id="ARBA00022723"/>
    </source>
</evidence>
<dbReference type="InterPro" id="IPR006483">
    <property type="entry name" value="CRISPR-assoc_Cas3_HD"/>
</dbReference>
<dbReference type="GO" id="GO:0003723">
    <property type="term" value="F:RNA binding"/>
    <property type="evidence" value="ECO:0007669"/>
    <property type="project" value="TreeGrafter"/>
</dbReference>
<evidence type="ECO:0000256" key="8">
    <source>
        <dbReference type="ARBA" id="ARBA00022840"/>
    </source>
</evidence>
<dbReference type="GO" id="GO:0003724">
    <property type="term" value="F:RNA helicase activity"/>
    <property type="evidence" value="ECO:0007669"/>
    <property type="project" value="TreeGrafter"/>
</dbReference>
<comment type="caution">
    <text evidence="12">The sequence shown here is derived from an EMBL/GenBank/DDBJ whole genome shotgun (WGS) entry which is preliminary data.</text>
</comment>
<keyword evidence="4" id="KW-0479">Metal-binding</keyword>
<dbReference type="GO" id="GO:0046872">
    <property type="term" value="F:metal ion binding"/>
    <property type="evidence" value="ECO:0007669"/>
    <property type="project" value="UniProtKB-KW"/>
</dbReference>
<keyword evidence="9" id="KW-0051">Antiviral defense</keyword>
<keyword evidence="3" id="KW-0540">Nuclease</keyword>
<dbReference type="InterPro" id="IPR006474">
    <property type="entry name" value="Helicase_Cas3_CRISPR-ass_core"/>
</dbReference>
<dbReference type="InterPro" id="IPR038257">
    <property type="entry name" value="CRISPR-assoc_Cas3_HD_sf"/>
</dbReference>
<evidence type="ECO:0000256" key="9">
    <source>
        <dbReference type="ARBA" id="ARBA00023118"/>
    </source>
</evidence>
<dbReference type="InterPro" id="IPR027417">
    <property type="entry name" value="P-loop_NTPase"/>
</dbReference>
<dbReference type="Pfam" id="PF00270">
    <property type="entry name" value="DEAD"/>
    <property type="match status" value="1"/>
</dbReference>
<dbReference type="Pfam" id="PF18395">
    <property type="entry name" value="Cas3_C"/>
    <property type="match status" value="1"/>
</dbReference>
<dbReference type="InterPro" id="IPR014001">
    <property type="entry name" value="Helicase_ATP-bd"/>
</dbReference>
<gene>
    <name evidence="12" type="ORF">FHS22_005211</name>
</gene>
<proteinExistence type="inferred from homology"/>
<dbReference type="PANTHER" id="PTHR47963:SF9">
    <property type="entry name" value="CRISPR-ASSOCIATED ENDONUCLEASE_HELICASE CAS3"/>
    <property type="match status" value="1"/>
</dbReference>
<dbReference type="PROSITE" id="PS51643">
    <property type="entry name" value="HD_CAS3"/>
    <property type="match status" value="1"/>
</dbReference>
<dbReference type="Pfam" id="PF22590">
    <property type="entry name" value="Cas3-like_C_2"/>
    <property type="match status" value="1"/>
</dbReference>
<evidence type="ECO:0000256" key="2">
    <source>
        <dbReference type="ARBA" id="ARBA00009046"/>
    </source>
</evidence>
<dbReference type="AlphaFoldDB" id="A0A841D7L3"/>
<keyword evidence="5" id="KW-0547">Nucleotide-binding</keyword>
<keyword evidence="12" id="KW-0255">Endonuclease</keyword>
<dbReference type="Proteomes" id="UP000562352">
    <property type="component" value="Unassembled WGS sequence"/>
</dbReference>
<feature type="domain" description="Helicase ATP-binding" evidence="10">
    <location>
        <begin position="285"/>
        <end position="469"/>
    </location>
</feature>
<dbReference type="Gene3D" id="1.10.3210.30">
    <property type="match status" value="1"/>
</dbReference>
<dbReference type="SMART" id="SM00487">
    <property type="entry name" value="DEXDc"/>
    <property type="match status" value="1"/>
</dbReference>
<evidence type="ECO:0000256" key="7">
    <source>
        <dbReference type="ARBA" id="ARBA00022806"/>
    </source>
</evidence>
<name>A0A841D7L3_PLAVE</name>
<evidence type="ECO:0000259" key="10">
    <source>
        <dbReference type="PROSITE" id="PS51192"/>
    </source>
</evidence>
<dbReference type="PROSITE" id="PS51192">
    <property type="entry name" value="HELICASE_ATP_BIND_1"/>
    <property type="match status" value="1"/>
</dbReference>
<dbReference type="CDD" id="cd09641">
    <property type="entry name" value="Cas3''_I"/>
    <property type="match status" value="1"/>
</dbReference>
<evidence type="ECO:0000313" key="13">
    <source>
        <dbReference type="Proteomes" id="UP000562352"/>
    </source>
</evidence>
<evidence type="ECO:0000256" key="6">
    <source>
        <dbReference type="ARBA" id="ARBA00022801"/>
    </source>
</evidence>
<keyword evidence="7 12" id="KW-0347">Helicase</keyword>
<dbReference type="NCBIfam" id="TIGR01587">
    <property type="entry name" value="cas3_core"/>
    <property type="match status" value="1"/>
</dbReference>
<dbReference type="Gene3D" id="3.40.50.300">
    <property type="entry name" value="P-loop containing nucleotide triphosphate hydrolases"/>
    <property type="match status" value="2"/>
</dbReference>
<evidence type="ECO:0000256" key="1">
    <source>
        <dbReference type="ARBA" id="ARBA00006847"/>
    </source>
</evidence>
<dbReference type="NCBIfam" id="TIGR01596">
    <property type="entry name" value="cas3_HD"/>
    <property type="match status" value="1"/>
</dbReference>
<dbReference type="PANTHER" id="PTHR47963">
    <property type="entry name" value="DEAD-BOX ATP-DEPENDENT RNA HELICASE 47, MITOCHONDRIAL"/>
    <property type="match status" value="1"/>
</dbReference>
<dbReference type="InterPro" id="IPR011545">
    <property type="entry name" value="DEAD/DEAH_box_helicase_dom"/>
</dbReference>
<dbReference type="RefSeq" id="WP_184945643.1">
    <property type="nucleotide sequence ID" value="NZ_BAAAWZ010000004.1"/>
</dbReference>
<organism evidence="12 13">
    <name type="scientific">Planomonospora venezuelensis</name>
    <dbReference type="NCBI Taxonomy" id="1999"/>
    <lineage>
        <taxon>Bacteria</taxon>
        <taxon>Bacillati</taxon>
        <taxon>Actinomycetota</taxon>
        <taxon>Actinomycetes</taxon>
        <taxon>Streptosporangiales</taxon>
        <taxon>Streptosporangiaceae</taxon>
        <taxon>Planomonospora</taxon>
    </lineage>
</organism>
<evidence type="ECO:0000256" key="5">
    <source>
        <dbReference type="ARBA" id="ARBA00022741"/>
    </source>
</evidence>
<evidence type="ECO:0000256" key="3">
    <source>
        <dbReference type="ARBA" id="ARBA00022722"/>
    </source>
</evidence>
<dbReference type="EC" id="3.6.4.-" evidence="12"/>
<dbReference type="EMBL" id="JACHJJ010000020">
    <property type="protein sequence ID" value="MBB5965920.1"/>
    <property type="molecule type" value="Genomic_DNA"/>
</dbReference>
<evidence type="ECO:0000313" key="12">
    <source>
        <dbReference type="EMBL" id="MBB5965920.1"/>
    </source>
</evidence>
<dbReference type="EC" id="3.1.-.-" evidence="12"/>
<dbReference type="InterPro" id="IPR041372">
    <property type="entry name" value="Cas3_C"/>
</dbReference>
<dbReference type="GO" id="GO:0004519">
    <property type="term" value="F:endonuclease activity"/>
    <property type="evidence" value="ECO:0007669"/>
    <property type="project" value="UniProtKB-KW"/>
</dbReference>
<dbReference type="GO" id="GO:0051607">
    <property type="term" value="P:defense response to virus"/>
    <property type="evidence" value="ECO:0007669"/>
    <property type="project" value="UniProtKB-KW"/>
</dbReference>
<protein>
    <submittedName>
        <fullName evidence="12">CRISPR-associated endonuclease/helicase Cas3</fullName>
        <ecNumber evidence="12">3.1.-.-</ecNumber>
        <ecNumber evidence="12">3.6.4.-</ecNumber>
    </submittedName>
</protein>
<evidence type="ECO:0000259" key="11">
    <source>
        <dbReference type="PROSITE" id="PS51643"/>
    </source>
</evidence>
<dbReference type="GO" id="GO:0005524">
    <property type="term" value="F:ATP binding"/>
    <property type="evidence" value="ECO:0007669"/>
    <property type="project" value="UniProtKB-KW"/>
</dbReference>